<feature type="transmembrane region" description="Helical" evidence="6">
    <location>
        <begin position="12"/>
        <end position="34"/>
    </location>
</feature>
<dbReference type="PANTHER" id="PTHR10057:SF0">
    <property type="entry name" value="TRANSLOCATOR PROTEIN"/>
    <property type="match status" value="1"/>
</dbReference>
<evidence type="ECO:0000256" key="2">
    <source>
        <dbReference type="ARBA" id="ARBA00007524"/>
    </source>
</evidence>
<evidence type="ECO:0000256" key="1">
    <source>
        <dbReference type="ARBA" id="ARBA00004141"/>
    </source>
</evidence>
<feature type="transmembrane region" description="Helical" evidence="6">
    <location>
        <begin position="54"/>
        <end position="75"/>
    </location>
</feature>
<feature type="transmembrane region" description="Helical" evidence="6">
    <location>
        <begin position="87"/>
        <end position="106"/>
    </location>
</feature>
<evidence type="ECO:0000256" key="6">
    <source>
        <dbReference type="SAM" id="Phobius"/>
    </source>
</evidence>
<dbReference type="InterPro" id="IPR004307">
    <property type="entry name" value="TspO_MBR"/>
</dbReference>
<feature type="transmembrane region" description="Helical" evidence="6">
    <location>
        <begin position="140"/>
        <end position="162"/>
    </location>
</feature>
<comment type="subcellular location">
    <subcellularLocation>
        <location evidence="1">Membrane</location>
        <topology evidence="1">Multi-pass membrane protein</topology>
    </subcellularLocation>
</comment>
<feature type="transmembrane region" description="Helical" evidence="6">
    <location>
        <begin position="112"/>
        <end position="133"/>
    </location>
</feature>
<gene>
    <name evidence="7" type="ORF">GCM10008905_02910</name>
</gene>
<dbReference type="PANTHER" id="PTHR10057">
    <property type="entry name" value="PERIPHERAL-TYPE BENZODIAZEPINE RECEPTOR"/>
    <property type="match status" value="1"/>
</dbReference>
<dbReference type="PIRSF" id="PIRSF005859">
    <property type="entry name" value="PBR"/>
    <property type="match status" value="1"/>
</dbReference>
<dbReference type="EMBL" id="BAAACF010000001">
    <property type="protein sequence ID" value="GAA0717341.1"/>
    <property type="molecule type" value="Genomic_DNA"/>
</dbReference>
<evidence type="ECO:0000313" key="8">
    <source>
        <dbReference type="Proteomes" id="UP001500339"/>
    </source>
</evidence>
<dbReference type="Proteomes" id="UP001500339">
    <property type="component" value="Unassembled WGS sequence"/>
</dbReference>
<accession>A0ABN1IMF2</accession>
<dbReference type="CDD" id="cd15904">
    <property type="entry name" value="TSPO_MBR"/>
    <property type="match status" value="1"/>
</dbReference>
<keyword evidence="5 6" id="KW-0472">Membrane</keyword>
<evidence type="ECO:0000256" key="4">
    <source>
        <dbReference type="ARBA" id="ARBA00022989"/>
    </source>
</evidence>
<proteinExistence type="inferred from homology"/>
<dbReference type="Gene3D" id="1.20.1260.100">
    <property type="entry name" value="TspO/MBR protein"/>
    <property type="match status" value="1"/>
</dbReference>
<dbReference type="Pfam" id="PF03073">
    <property type="entry name" value="TspO_MBR"/>
    <property type="match status" value="1"/>
</dbReference>
<evidence type="ECO:0000313" key="7">
    <source>
        <dbReference type="EMBL" id="GAA0717341.1"/>
    </source>
</evidence>
<evidence type="ECO:0000256" key="3">
    <source>
        <dbReference type="ARBA" id="ARBA00022692"/>
    </source>
</evidence>
<reference evidence="7 8" key="1">
    <citation type="journal article" date="2019" name="Int. J. Syst. Evol. Microbiol.">
        <title>The Global Catalogue of Microorganisms (GCM) 10K type strain sequencing project: providing services to taxonomists for standard genome sequencing and annotation.</title>
        <authorList>
            <consortium name="The Broad Institute Genomics Platform"/>
            <consortium name="The Broad Institute Genome Sequencing Center for Infectious Disease"/>
            <person name="Wu L."/>
            <person name="Ma J."/>
        </authorList>
    </citation>
    <scope>NUCLEOTIDE SEQUENCE [LARGE SCALE GENOMIC DNA]</scope>
    <source>
        <strain evidence="7 8">JCM 1405</strain>
    </source>
</reference>
<comment type="caution">
    <text evidence="7">The sequence shown here is derived from an EMBL/GenBank/DDBJ whole genome shotgun (WGS) entry which is preliminary data.</text>
</comment>
<keyword evidence="3 6" id="KW-0812">Transmembrane</keyword>
<name>A0ABN1IMF2_9CLOT</name>
<organism evidence="7 8">
    <name type="scientific">Clostridium malenominatum</name>
    <dbReference type="NCBI Taxonomy" id="1539"/>
    <lineage>
        <taxon>Bacteria</taxon>
        <taxon>Bacillati</taxon>
        <taxon>Bacillota</taxon>
        <taxon>Clostridia</taxon>
        <taxon>Eubacteriales</taxon>
        <taxon>Clostridiaceae</taxon>
        <taxon>Clostridium</taxon>
    </lineage>
</organism>
<dbReference type="RefSeq" id="WP_343765704.1">
    <property type="nucleotide sequence ID" value="NZ_BAAACF010000001.1"/>
</dbReference>
<comment type="similarity">
    <text evidence="2">Belongs to the TspO/BZRP family.</text>
</comment>
<sequence>MKNIFKVKGKKNIPLLIIIIAIIEGLGFLSGYLGMPNKELYETLIKPPFSPPGWVFPVVWTILYFLMGLALYRVLIKGKEGKDVRKAVKLFVIQLALNLLWTPIFFRFNLYGLAFIVLLLMLIFILLTTFEFFKIDKTAGLLMIPYILWVSLAGILNFYIWVFNEM</sequence>
<protein>
    <submittedName>
        <fullName evidence="7">TspO/MBR family protein</fullName>
    </submittedName>
</protein>
<keyword evidence="4 6" id="KW-1133">Transmembrane helix</keyword>
<keyword evidence="8" id="KW-1185">Reference proteome</keyword>
<dbReference type="InterPro" id="IPR038330">
    <property type="entry name" value="TspO/MBR-related_sf"/>
</dbReference>
<evidence type="ECO:0000256" key="5">
    <source>
        <dbReference type="ARBA" id="ARBA00023136"/>
    </source>
</evidence>